<gene>
    <name evidence="3" type="ORF">PQJ61_14845</name>
</gene>
<name>A0AAJ1IHH9_9SPIO</name>
<evidence type="ECO:0000313" key="4">
    <source>
        <dbReference type="Proteomes" id="UP001221217"/>
    </source>
</evidence>
<feature type="domain" description="DOMON" evidence="2">
    <location>
        <begin position="50"/>
        <end position="133"/>
    </location>
</feature>
<keyword evidence="1" id="KW-0732">Signal</keyword>
<accession>A0AAJ1IHH9</accession>
<dbReference type="InterPro" id="IPR005018">
    <property type="entry name" value="DOMON_domain"/>
</dbReference>
<dbReference type="Pfam" id="PF03351">
    <property type="entry name" value="DOMON"/>
    <property type="match status" value="1"/>
</dbReference>
<reference evidence="3 4" key="1">
    <citation type="submission" date="2022-12" db="EMBL/GenBank/DDBJ databases">
        <title>Metagenome assembled genome from gulf of manar.</title>
        <authorList>
            <person name="Kohli P."/>
            <person name="Pk S."/>
            <person name="Venkata Ramana C."/>
            <person name="Sasikala C."/>
        </authorList>
    </citation>
    <scope>NUCLEOTIDE SEQUENCE [LARGE SCALE GENOMIC DNA]</scope>
    <source>
        <strain evidence="3">JB008</strain>
    </source>
</reference>
<proteinExistence type="predicted"/>
<protein>
    <submittedName>
        <fullName evidence="3">DOMON domain-containing protein</fullName>
    </submittedName>
</protein>
<dbReference type="EMBL" id="JAQQAL010000039">
    <property type="protein sequence ID" value="MDC7228038.1"/>
    <property type="molecule type" value="Genomic_DNA"/>
</dbReference>
<dbReference type="SMART" id="SM00664">
    <property type="entry name" value="DoH"/>
    <property type="match status" value="1"/>
</dbReference>
<dbReference type="CDD" id="cd09631">
    <property type="entry name" value="DOMON_DOH"/>
    <property type="match status" value="1"/>
</dbReference>
<dbReference type="SUPFAM" id="SSF49344">
    <property type="entry name" value="CBD9-like"/>
    <property type="match status" value="1"/>
</dbReference>
<sequence length="152" mass="16731">MKKIIFILVIIVSATAAIAENTIDLDKADFEWILDGDDLTISISAETKGWIAVGLGSSRMDGSTMFFGFVKNETVYFEEHLGKGHSHKKTEVQRPVVYELSEVNGITSMSFTVSKSDFAGSGSNSLPVIVAWGTRDSFTSLHRYRDAAEIIF</sequence>
<feature type="chain" id="PRO_5042599718" evidence="1">
    <location>
        <begin position="20"/>
        <end position="152"/>
    </location>
</feature>
<evidence type="ECO:0000313" key="3">
    <source>
        <dbReference type="EMBL" id="MDC7228038.1"/>
    </source>
</evidence>
<comment type="caution">
    <text evidence="3">The sequence shown here is derived from an EMBL/GenBank/DDBJ whole genome shotgun (WGS) entry which is preliminary data.</text>
</comment>
<dbReference type="Gene3D" id="2.60.40.1210">
    <property type="entry name" value="Cellobiose dehydrogenase, cytochrome domain"/>
    <property type="match status" value="1"/>
</dbReference>
<dbReference type="Proteomes" id="UP001221217">
    <property type="component" value="Unassembled WGS sequence"/>
</dbReference>
<organism evidence="3 4">
    <name type="scientific">Candidatus Thalassospirochaeta sargassi</name>
    <dbReference type="NCBI Taxonomy" id="3119039"/>
    <lineage>
        <taxon>Bacteria</taxon>
        <taxon>Pseudomonadati</taxon>
        <taxon>Spirochaetota</taxon>
        <taxon>Spirochaetia</taxon>
        <taxon>Spirochaetales</taxon>
        <taxon>Spirochaetaceae</taxon>
        <taxon>Candidatus Thalassospirochaeta</taxon>
    </lineage>
</organism>
<dbReference type="InterPro" id="IPR045266">
    <property type="entry name" value="DOH_DOMON"/>
</dbReference>
<evidence type="ECO:0000256" key="1">
    <source>
        <dbReference type="SAM" id="SignalP"/>
    </source>
</evidence>
<feature type="signal peptide" evidence="1">
    <location>
        <begin position="1"/>
        <end position="19"/>
    </location>
</feature>
<dbReference type="AlphaFoldDB" id="A0AAJ1IHH9"/>
<evidence type="ECO:0000259" key="2">
    <source>
        <dbReference type="SMART" id="SM00664"/>
    </source>
</evidence>